<dbReference type="Gene3D" id="2.40.30.170">
    <property type="match status" value="1"/>
</dbReference>
<dbReference type="Gene3D" id="2.40.50.100">
    <property type="match status" value="1"/>
</dbReference>
<dbReference type="AlphaFoldDB" id="A0A291QZH9"/>
<dbReference type="OrthoDB" id="9778236at2"/>
<dbReference type="PROSITE" id="PS51257">
    <property type="entry name" value="PROKAR_LIPOPROTEIN"/>
    <property type="match status" value="1"/>
</dbReference>
<dbReference type="KEGG" id="cbae:COR50_20340"/>
<proteinExistence type="predicted"/>
<evidence type="ECO:0008006" key="6">
    <source>
        <dbReference type="Google" id="ProtNLM"/>
    </source>
</evidence>
<dbReference type="Proteomes" id="UP000220133">
    <property type="component" value="Chromosome"/>
</dbReference>
<reference evidence="4 5" key="1">
    <citation type="submission" date="2017-10" db="EMBL/GenBank/DDBJ databases">
        <title>Paenichitinophaga pekingensis gen. nov., sp. nov., isolated from activated sludge.</title>
        <authorList>
            <person name="Jin D."/>
            <person name="Kong X."/>
            <person name="Deng Y."/>
            <person name="Bai Z."/>
        </authorList>
    </citation>
    <scope>NUCLEOTIDE SEQUENCE [LARGE SCALE GENOMIC DNA]</scope>
    <source>
        <strain evidence="4 5">13</strain>
    </source>
</reference>
<keyword evidence="2 3" id="KW-0175">Coiled coil</keyword>
<dbReference type="EMBL" id="CP023777">
    <property type="protein sequence ID" value="ATL49335.1"/>
    <property type="molecule type" value="Genomic_DNA"/>
</dbReference>
<organism evidence="4 5">
    <name type="scientific">Chitinophaga caeni</name>
    <dbReference type="NCBI Taxonomy" id="2029983"/>
    <lineage>
        <taxon>Bacteria</taxon>
        <taxon>Pseudomonadati</taxon>
        <taxon>Bacteroidota</taxon>
        <taxon>Chitinophagia</taxon>
        <taxon>Chitinophagales</taxon>
        <taxon>Chitinophagaceae</taxon>
        <taxon>Chitinophaga</taxon>
    </lineage>
</organism>
<evidence type="ECO:0000313" key="5">
    <source>
        <dbReference type="Proteomes" id="UP000220133"/>
    </source>
</evidence>
<keyword evidence="5" id="KW-1185">Reference proteome</keyword>
<feature type="coiled-coil region" evidence="3">
    <location>
        <begin position="120"/>
        <end position="172"/>
    </location>
</feature>
<dbReference type="PANTHER" id="PTHR32347">
    <property type="entry name" value="EFFLUX SYSTEM COMPONENT YKNX-RELATED"/>
    <property type="match status" value="1"/>
</dbReference>
<sequence>MKSLLISCCAITTLFASCKNEEDGVMAYGNFETTEVIVAAEATGKLLSFKLEEGDSIAANAVVGAIDSTQLYLKRSQLQASVKAVRSKKPPVNPQLEVIHQQILAQQKEQQRIKKMYDANAATAKQLDDINAAVAVLEKQYASMAATLSTQVEGVEEETKPLEAQIAQVEDQLNQSLVVNPVAGTVLVKYVEQGEVVNYGKALYKIGDLNNMILRVYVSARQLPSIKIGQTVKVRIDGTEGGTFVEYPGKITWVASEAEFTPKVIQTLEERTQLVYAVKIAVKNDGKIKLGMPGELML</sequence>
<dbReference type="SUPFAM" id="SSF111369">
    <property type="entry name" value="HlyD-like secretion proteins"/>
    <property type="match status" value="1"/>
</dbReference>
<name>A0A291QZH9_9BACT</name>
<protein>
    <recommendedName>
        <fullName evidence="6">HlyD family secretion protein</fullName>
    </recommendedName>
</protein>
<dbReference type="PANTHER" id="PTHR32347:SF23">
    <property type="entry name" value="BLL5650 PROTEIN"/>
    <property type="match status" value="1"/>
</dbReference>
<evidence type="ECO:0000313" key="4">
    <source>
        <dbReference type="EMBL" id="ATL49335.1"/>
    </source>
</evidence>
<dbReference type="RefSeq" id="WP_098195703.1">
    <property type="nucleotide sequence ID" value="NZ_CP023777.1"/>
</dbReference>
<evidence type="ECO:0000256" key="3">
    <source>
        <dbReference type="SAM" id="Coils"/>
    </source>
</evidence>
<evidence type="ECO:0000256" key="1">
    <source>
        <dbReference type="ARBA" id="ARBA00004196"/>
    </source>
</evidence>
<gene>
    <name evidence="4" type="ORF">COR50_20340</name>
</gene>
<evidence type="ECO:0000256" key="2">
    <source>
        <dbReference type="ARBA" id="ARBA00023054"/>
    </source>
</evidence>
<dbReference type="GO" id="GO:0030313">
    <property type="term" value="C:cell envelope"/>
    <property type="evidence" value="ECO:0007669"/>
    <property type="project" value="UniProtKB-SubCell"/>
</dbReference>
<comment type="subcellular location">
    <subcellularLocation>
        <location evidence="1">Cell envelope</location>
    </subcellularLocation>
</comment>
<accession>A0A291QZH9</accession>
<dbReference type="InterPro" id="IPR050465">
    <property type="entry name" value="UPF0194_transport"/>
</dbReference>